<dbReference type="GO" id="GO:0016787">
    <property type="term" value="F:hydrolase activity"/>
    <property type="evidence" value="ECO:0007669"/>
    <property type="project" value="UniProtKB-KW"/>
</dbReference>
<dbReference type="AlphaFoldDB" id="A0A3B1B7K5"/>
<dbReference type="Gene3D" id="3.30.2010.10">
    <property type="entry name" value="Metalloproteases ('zincins'), catalytic domain"/>
    <property type="match status" value="1"/>
</dbReference>
<evidence type="ECO:0000259" key="1">
    <source>
        <dbReference type="Pfam" id="PF01863"/>
    </source>
</evidence>
<dbReference type="InterPro" id="IPR002725">
    <property type="entry name" value="YgjP-like_metallopeptidase"/>
</dbReference>
<name>A0A3B1B7K5_9ZZZZ</name>
<protein>
    <submittedName>
        <fullName evidence="2">Predicted metal-dependent hydrolase</fullName>
    </submittedName>
</protein>
<accession>A0A3B1B7K5</accession>
<evidence type="ECO:0000313" key="2">
    <source>
        <dbReference type="EMBL" id="VAX07873.1"/>
    </source>
</evidence>
<dbReference type="PANTHER" id="PTHR30399:SF1">
    <property type="entry name" value="UTP PYROPHOSPHATASE"/>
    <property type="match status" value="1"/>
</dbReference>
<gene>
    <name evidence="2" type="ORF">MNBD_GAMMA25-1132</name>
</gene>
<organism evidence="2">
    <name type="scientific">hydrothermal vent metagenome</name>
    <dbReference type="NCBI Taxonomy" id="652676"/>
    <lineage>
        <taxon>unclassified sequences</taxon>
        <taxon>metagenomes</taxon>
        <taxon>ecological metagenomes</taxon>
    </lineage>
</organism>
<sequence>MSKQLTIKSIRTNKQTLQYGDNKITYQVFFIPKQKATIIIDVLPNGSVQVKAPEATTLKDIKLAVHKRTRWIHNHITKIKHQLAHVLPRQYVSGESHYYLGRRYILKVILVKNKKPQVKLLRGQLQVHTQSRKIESIKELLHIWYVDHAEKVFERRLKSIILQIPWLKQIPPWKIRAMKKQWGNCSPQGILSLNPYLVKAPRECVDYVILHELCHLKEHNHSKKFYSLLGRFMPEWKSVKVKLDGMSEFLLAE</sequence>
<keyword evidence="2" id="KW-0378">Hydrolase</keyword>
<dbReference type="InterPro" id="IPR053136">
    <property type="entry name" value="UTP_pyrophosphatase-like"/>
</dbReference>
<dbReference type="EMBL" id="UOFY01000021">
    <property type="protein sequence ID" value="VAX07873.1"/>
    <property type="molecule type" value="Genomic_DNA"/>
</dbReference>
<dbReference type="PANTHER" id="PTHR30399">
    <property type="entry name" value="UNCHARACTERIZED PROTEIN YGJP"/>
    <property type="match status" value="1"/>
</dbReference>
<dbReference type="Pfam" id="PF01863">
    <property type="entry name" value="YgjP-like"/>
    <property type="match status" value="1"/>
</dbReference>
<dbReference type="CDD" id="cd07344">
    <property type="entry name" value="M48_yhfN_like"/>
    <property type="match status" value="1"/>
</dbReference>
<proteinExistence type="predicted"/>
<feature type="domain" description="YgjP-like metallopeptidase" evidence="1">
    <location>
        <begin position="37"/>
        <end position="244"/>
    </location>
</feature>
<reference evidence="2" key="1">
    <citation type="submission" date="2018-06" db="EMBL/GenBank/DDBJ databases">
        <authorList>
            <person name="Zhirakovskaya E."/>
        </authorList>
    </citation>
    <scope>NUCLEOTIDE SEQUENCE</scope>
</reference>